<dbReference type="EMBL" id="JAGQLN010000009">
    <property type="protein sequence ID" value="MCA9376869.1"/>
    <property type="molecule type" value="Genomic_DNA"/>
</dbReference>
<reference evidence="1" key="2">
    <citation type="journal article" date="2021" name="Microbiome">
        <title>Successional dynamics and alternative stable states in a saline activated sludge microbial community over 9 years.</title>
        <authorList>
            <person name="Wang Y."/>
            <person name="Ye J."/>
            <person name="Ju F."/>
            <person name="Liu L."/>
            <person name="Boyd J.A."/>
            <person name="Deng Y."/>
            <person name="Parks D.H."/>
            <person name="Jiang X."/>
            <person name="Yin X."/>
            <person name="Woodcroft B.J."/>
            <person name="Tyson G.W."/>
            <person name="Hugenholtz P."/>
            <person name="Polz M.F."/>
            <person name="Zhang T."/>
        </authorList>
    </citation>
    <scope>NUCLEOTIDE SEQUENCE</scope>
    <source>
        <strain evidence="1">HKST-UBA17</strain>
    </source>
</reference>
<evidence type="ECO:0000313" key="1">
    <source>
        <dbReference type="EMBL" id="MCA9376869.1"/>
    </source>
</evidence>
<evidence type="ECO:0000313" key="2">
    <source>
        <dbReference type="Proteomes" id="UP000741282"/>
    </source>
</evidence>
<gene>
    <name evidence="1" type="ORF">KC685_03035</name>
</gene>
<reference evidence="1" key="1">
    <citation type="submission" date="2020-04" db="EMBL/GenBank/DDBJ databases">
        <authorList>
            <person name="Zhang T."/>
        </authorList>
    </citation>
    <scope>NUCLEOTIDE SEQUENCE</scope>
    <source>
        <strain evidence="1">HKST-UBA17</strain>
    </source>
</reference>
<dbReference type="AlphaFoldDB" id="A0A955I2Y2"/>
<proteinExistence type="predicted"/>
<sequence length="232" mass="26834">MFDLFKNFGSSDSISFFKLYNNLRAWQDAGRFPAEYELPEAISFTEDFWKRVIKLYKYTRADGFERAIAVFWADGDLILSSDIMGNRKAVTPKSNVSVLYSASRHKGYLRKEVFLNDKLYSRKDVYEKKVPRQIEVKYLFNMHTHPPHEGADGQNFYTYFSAQDIKSLLASKAVITGMIGDKLNILFRTSSTPSSADQITDQQINMEFLVRELHIAVYQGDFKSKVKRVTIN</sequence>
<dbReference type="Proteomes" id="UP000741282">
    <property type="component" value="Unassembled WGS sequence"/>
</dbReference>
<accession>A0A955I2Y2</accession>
<protein>
    <submittedName>
        <fullName evidence="1">Uncharacterized protein</fullName>
    </submittedName>
</protein>
<comment type="caution">
    <text evidence="1">The sequence shown here is derived from an EMBL/GenBank/DDBJ whole genome shotgun (WGS) entry which is preliminary data.</text>
</comment>
<name>A0A955I2Y2_9BACT</name>
<organism evidence="1 2">
    <name type="scientific">Candidatus Dojkabacteria bacterium</name>
    <dbReference type="NCBI Taxonomy" id="2099670"/>
    <lineage>
        <taxon>Bacteria</taxon>
        <taxon>Candidatus Dojkabacteria</taxon>
    </lineage>
</organism>